<dbReference type="GO" id="GO:0008168">
    <property type="term" value="F:methyltransferase activity"/>
    <property type="evidence" value="ECO:0007669"/>
    <property type="project" value="UniProtKB-KW"/>
</dbReference>
<gene>
    <name evidence="2" type="ORF">EV207_11572</name>
</gene>
<evidence type="ECO:0000259" key="1">
    <source>
        <dbReference type="Pfam" id="PF13847"/>
    </source>
</evidence>
<evidence type="ECO:0000313" key="2">
    <source>
        <dbReference type="EMBL" id="TCP28836.1"/>
    </source>
</evidence>
<dbReference type="InterPro" id="IPR029063">
    <property type="entry name" value="SAM-dependent_MTases_sf"/>
</dbReference>
<feature type="domain" description="Methyltransferase" evidence="1">
    <location>
        <begin position="33"/>
        <end position="137"/>
    </location>
</feature>
<dbReference type="OrthoDB" id="9791837at2"/>
<dbReference type="InterPro" id="IPR025714">
    <property type="entry name" value="Methyltranfer_dom"/>
</dbReference>
<reference evidence="2 3" key="1">
    <citation type="submission" date="2019-03" db="EMBL/GenBank/DDBJ databases">
        <title>Genomic Encyclopedia of Type Strains, Phase IV (KMG-IV): sequencing the most valuable type-strain genomes for metagenomic binning, comparative biology and taxonomic classification.</title>
        <authorList>
            <person name="Goeker M."/>
        </authorList>
    </citation>
    <scope>NUCLEOTIDE SEQUENCE [LARGE SCALE GENOMIC DNA]</scope>
    <source>
        <strain evidence="2 3">DSM 19377</strain>
    </source>
</reference>
<dbReference type="RefSeq" id="WP_132746326.1">
    <property type="nucleotide sequence ID" value="NZ_SLXK01000015.1"/>
</dbReference>
<proteinExistence type="predicted"/>
<comment type="caution">
    <text evidence="2">The sequence shown here is derived from an EMBL/GenBank/DDBJ whole genome shotgun (WGS) entry which is preliminary data.</text>
</comment>
<name>A0A4V2SMW1_9BACL</name>
<keyword evidence="2" id="KW-0489">Methyltransferase</keyword>
<evidence type="ECO:0000313" key="3">
    <source>
        <dbReference type="Proteomes" id="UP000295416"/>
    </source>
</evidence>
<dbReference type="Pfam" id="PF13847">
    <property type="entry name" value="Methyltransf_31"/>
    <property type="match status" value="1"/>
</dbReference>
<keyword evidence="2" id="KW-0830">Ubiquinone</keyword>
<accession>A0A4V2SMW1</accession>
<keyword evidence="3" id="KW-1185">Reference proteome</keyword>
<dbReference type="GO" id="GO:0032259">
    <property type="term" value="P:methylation"/>
    <property type="evidence" value="ECO:0007669"/>
    <property type="project" value="UniProtKB-KW"/>
</dbReference>
<dbReference type="EMBL" id="SLXK01000015">
    <property type="protein sequence ID" value="TCP28836.1"/>
    <property type="molecule type" value="Genomic_DNA"/>
</dbReference>
<dbReference type="CDD" id="cd02440">
    <property type="entry name" value="AdoMet_MTases"/>
    <property type="match status" value="1"/>
</dbReference>
<dbReference type="AlphaFoldDB" id="A0A4V2SMW1"/>
<dbReference type="PANTHER" id="PTHR43591:SF110">
    <property type="entry name" value="RHODANESE DOMAIN-CONTAINING PROTEIN"/>
    <property type="match status" value="1"/>
</dbReference>
<keyword evidence="2" id="KW-0808">Transferase</keyword>
<dbReference type="PANTHER" id="PTHR43591">
    <property type="entry name" value="METHYLTRANSFERASE"/>
    <property type="match status" value="1"/>
</dbReference>
<organism evidence="2 3">
    <name type="scientific">Scopulibacillus darangshiensis</name>
    <dbReference type="NCBI Taxonomy" id="442528"/>
    <lineage>
        <taxon>Bacteria</taxon>
        <taxon>Bacillati</taxon>
        <taxon>Bacillota</taxon>
        <taxon>Bacilli</taxon>
        <taxon>Bacillales</taxon>
        <taxon>Sporolactobacillaceae</taxon>
        <taxon>Scopulibacillus</taxon>
    </lineage>
</organism>
<dbReference type="SUPFAM" id="SSF53335">
    <property type="entry name" value="S-adenosyl-L-methionine-dependent methyltransferases"/>
    <property type="match status" value="1"/>
</dbReference>
<dbReference type="Gene3D" id="3.40.50.150">
    <property type="entry name" value="Vaccinia Virus protein VP39"/>
    <property type="match status" value="1"/>
</dbReference>
<sequence>MINFHSEDNRSTYSSRDADLTWENKIQDICDVKGKKVLDIGCGGGIYSKALAGMGAAAVTGLDFSEQQLSSARENCKGYSNIDFNLGNALDTKLGTGQYDIVLERAVIHHIKDLDTCFKEISRLLKPAGICLIQDRTPEDCLLEGSSTHIRGFFFSKYPELINKETSRRYTSEKVYKVLGDAGFTDSKEYKLWETRESYNGIDDLVKDIVNRTGRSILYELSDKEIEDLEGYIKGQLDHKDNEPIVEKDRWTIWKAVHQKGIRGFDG</sequence>
<dbReference type="Proteomes" id="UP000295416">
    <property type="component" value="Unassembled WGS sequence"/>
</dbReference>
<protein>
    <submittedName>
        <fullName evidence="2">Ubiquinone/menaquinone biosynthesis C-methylase UbiE</fullName>
    </submittedName>
</protein>